<evidence type="ECO:0000313" key="2">
    <source>
        <dbReference type="Proteomes" id="UP000193307"/>
    </source>
</evidence>
<reference evidence="1 2" key="1">
    <citation type="submission" date="2017-03" db="EMBL/GenBank/DDBJ databases">
        <authorList>
            <person name="Afonso C.L."/>
            <person name="Miller P.J."/>
            <person name="Scott M.A."/>
            <person name="Spackman E."/>
            <person name="Goraichik I."/>
            <person name="Dimitrov K.M."/>
            <person name="Suarez D.L."/>
            <person name="Swayne D.E."/>
        </authorList>
    </citation>
    <scope>NUCLEOTIDE SEQUENCE [LARGE SCALE GENOMIC DNA]</scope>
    <source>
        <strain evidence="1 2">CECT 7971</strain>
    </source>
</reference>
<gene>
    <name evidence="1" type="ORF">PAM7971_03522</name>
</gene>
<evidence type="ECO:0000313" key="1">
    <source>
        <dbReference type="EMBL" id="SLN66780.1"/>
    </source>
</evidence>
<dbReference type="EMBL" id="FWFW01000015">
    <property type="protein sequence ID" value="SLN66780.1"/>
    <property type="molecule type" value="Genomic_DNA"/>
</dbReference>
<dbReference type="AlphaFoldDB" id="A0A1Y5TLA7"/>
<name>A0A1Y5TLA7_9RHOB</name>
<protein>
    <submittedName>
        <fullName evidence="1">Uncharacterized protein</fullName>
    </submittedName>
</protein>
<accession>A0A1Y5TLA7</accession>
<dbReference type="STRING" id="658057.SAMN04488032_11647"/>
<dbReference type="Proteomes" id="UP000193307">
    <property type="component" value="Unassembled WGS sequence"/>
</dbReference>
<organism evidence="1 2">
    <name type="scientific">Pacificibacter marinus</name>
    <dbReference type="NCBI Taxonomy" id="658057"/>
    <lineage>
        <taxon>Bacteria</taxon>
        <taxon>Pseudomonadati</taxon>
        <taxon>Pseudomonadota</taxon>
        <taxon>Alphaproteobacteria</taxon>
        <taxon>Rhodobacterales</taxon>
        <taxon>Roseobacteraceae</taxon>
        <taxon>Pacificibacter</taxon>
    </lineage>
</organism>
<proteinExistence type="predicted"/>
<keyword evidence="2" id="KW-1185">Reference proteome</keyword>
<sequence length="61" mass="6855">MTQTSAMQQEIQAAIAPMMKDLEARLRAHMEDVLVDKPEWVSTVDAAKQLGLCEKNNPKSR</sequence>